<accession>A0A182NEI7</accession>
<proteinExistence type="predicted"/>
<protein>
    <submittedName>
        <fullName evidence="1">Uncharacterized protein</fullName>
    </submittedName>
</protein>
<dbReference type="STRING" id="7168.A0A182NEI7"/>
<reference evidence="2" key="1">
    <citation type="submission" date="2013-03" db="EMBL/GenBank/DDBJ databases">
        <title>The Genome Sequence of Anopheles dirus WRAIR2.</title>
        <authorList>
            <consortium name="The Broad Institute Genomics Platform"/>
            <person name="Neafsey D.E."/>
            <person name="Walton C."/>
            <person name="Walker B."/>
            <person name="Young S.K."/>
            <person name="Zeng Q."/>
            <person name="Gargeya S."/>
            <person name="Fitzgerald M."/>
            <person name="Haas B."/>
            <person name="Abouelleil A."/>
            <person name="Allen A.W."/>
            <person name="Alvarado L."/>
            <person name="Arachchi H.M."/>
            <person name="Berlin A.M."/>
            <person name="Chapman S.B."/>
            <person name="Gainer-Dewar J."/>
            <person name="Goldberg J."/>
            <person name="Griggs A."/>
            <person name="Gujja S."/>
            <person name="Hansen M."/>
            <person name="Howarth C."/>
            <person name="Imamovic A."/>
            <person name="Ireland A."/>
            <person name="Larimer J."/>
            <person name="McCowan C."/>
            <person name="Murphy C."/>
            <person name="Pearson M."/>
            <person name="Poon T.W."/>
            <person name="Priest M."/>
            <person name="Roberts A."/>
            <person name="Saif S."/>
            <person name="Shea T."/>
            <person name="Sisk P."/>
            <person name="Sykes S."/>
            <person name="Wortman J."/>
            <person name="Nusbaum C."/>
            <person name="Birren B."/>
        </authorList>
    </citation>
    <scope>NUCLEOTIDE SEQUENCE [LARGE SCALE GENOMIC DNA]</scope>
    <source>
        <strain evidence="2">WRAIR2</strain>
    </source>
</reference>
<evidence type="ECO:0000313" key="1">
    <source>
        <dbReference type="EnsemblMetazoa" id="ADIR006052-PA"/>
    </source>
</evidence>
<dbReference type="Proteomes" id="UP000075884">
    <property type="component" value="Unassembled WGS sequence"/>
</dbReference>
<name>A0A182NEI7_9DIPT</name>
<dbReference type="AlphaFoldDB" id="A0A182NEI7"/>
<evidence type="ECO:0000313" key="2">
    <source>
        <dbReference type="Proteomes" id="UP000075884"/>
    </source>
</evidence>
<dbReference type="EnsemblMetazoa" id="ADIR006052-RA">
    <property type="protein sequence ID" value="ADIR006052-PA"/>
    <property type="gene ID" value="ADIR006052"/>
</dbReference>
<keyword evidence="2" id="KW-1185">Reference proteome</keyword>
<organism evidence="1 2">
    <name type="scientific">Anopheles dirus</name>
    <dbReference type="NCBI Taxonomy" id="7168"/>
    <lineage>
        <taxon>Eukaryota</taxon>
        <taxon>Metazoa</taxon>
        <taxon>Ecdysozoa</taxon>
        <taxon>Arthropoda</taxon>
        <taxon>Hexapoda</taxon>
        <taxon>Insecta</taxon>
        <taxon>Pterygota</taxon>
        <taxon>Neoptera</taxon>
        <taxon>Endopterygota</taxon>
        <taxon>Diptera</taxon>
        <taxon>Nematocera</taxon>
        <taxon>Culicoidea</taxon>
        <taxon>Culicidae</taxon>
        <taxon>Anophelinae</taxon>
        <taxon>Anopheles</taxon>
    </lineage>
</organism>
<reference evidence="1" key="2">
    <citation type="submission" date="2020-05" db="UniProtKB">
        <authorList>
            <consortium name="EnsemblMetazoa"/>
        </authorList>
    </citation>
    <scope>IDENTIFICATION</scope>
    <source>
        <strain evidence="1">WRAIR2</strain>
    </source>
</reference>
<sequence length="64" mass="6960">MLLMLPPVEAIWCCFVTFYTRKAALKAQDALHNIKTLVGFCVGVPVLSTRPDVVPECSTSSSTC</sequence>
<dbReference type="VEuPathDB" id="VectorBase:ADIR006052"/>